<feature type="repeat" description="ANK" evidence="8">
    <location>
        <begin position="257"/>
        <end position="289"/>
    </location>
</feature>
<evidence type="ECO:0000256" key="4">
    <source>
        <dbReference type="ARBA" id="ARBA00022737"/>
    </source>
</evidence>
<dbReference type="InterPro" id="IPR002110">
    <property type="entry name" value="Ankyrin_rpt"/>
</dbReference>
<dbReference type="SMART" id="SM00248">
    <property type="entry name" value="ANK"/>
    <property type="match status" value="9"/>
</dbReference>
<dbReference type="SUPFAM" id="SSF48403">
    <property type="entry name" value="Ankyrin repeat"/>
    <property type="match status" value="1"/>
</dbReference>
<dbReference type="GO" id="GO:0016020">
    <property type="term" value="C:membrane"/>
    <property type="evidence" value="ECO:0007669"/>
    <property type="project" value="UniProtKB-SubCell"/>
</dbReference>
<dbReference type="EC" id="2.3.1.225" evidence="2"/>
<dbReference type="InterPro" id="IPR002523">
    <property type="entry name" value="MgTranspt_CorA/ZnTranspt_ZntB"/>
</dbReference>
<feature type="transmembrane region" description="Helical" evidence="10">
    <location>
        <begin position="912"/>
        <end position="933"/>
    </location>
</feature>
<keyword evidence="12" id="KW-1185">Reference proteome</keyword>
<protein>
    <recommendedName>
        <fullName evidence="2">protein S-acyltransferase</fullName>
        <ecNumber evidence="2">2.3.1.225</ecNumber>
    </recommendedName>
</protein>
<evidence type="ECO:0000256" key="3">
    <source>
        <dbReference type="ARBA" id="ARBA00022692"/>
    </source>
</evidence>
<evidence type="ECO:0000256" key="9">
    <source>
        <dbReference type="SAM" id="MobiDB-lite"/>
    </source>
</evidence>
<dbReference type="SUPFAM" id="SSF144083">
    <property type="entry name" value="Magnesium transport protein CorA, transmembrane region"/>
    <property type="match status" value="1"/>
</dbReference>
<gene>
    <name evidence="11" type="ORF">Daesc_001596</name>
</gene>
<feature type="compositionally biased region" description="Low complexity" evidence="9">
    <location>
        <begin position="559"/>
        <end position="568"/>
    </location>
</feature>
<evidence type="ECO:0000256" key="10">
    <source>
        <dbReference type="SAM" id="Phobius"/>
    </source>
</evidence>
<evidence type="ECO:0000256" key="2">
    <source>
        <dbReference type="ARBA" id="ARBA00012210"/>
    </source>
</evidence>
<feature type="region of interest" description="Disordered" evidence="9">
    <location>
        <begin position="1015"/>
        <end position="1135"/>
    </location>
</feature>
<dbReference type="PRINTS" id="PR01415">
    <property type="entry name" value="ANKYRIN"/>
</dbReference>
<evidence type="ECO:0000313" key="11">
    <source>
        <dbReference type="EMBL" id="KAK6956320.1"/>
    </source>
</evidence>
<dbReference type="GO" id="GO:0019706">
    <property type="term" value="F:protein-cysteine S-palmitoyltransferase activity"/>
    <property type="evidence" value="ECO:0007669"/>
    <property type="project" value="UniProtKB-EC"/>
</dbReference>
<organism evidence="11 12">
    <name type="scientific">Daldinia eschscholtzii</name>
    <dbReference type="NCBI Taxonomy" id="292717"/>
    <lineage>
        <taxon>Eukaryota</taxon>
        <taxon>Fungi</taxon>
        <taxon>Dikarya</taxon>
        <taxon>Ascomycota</taxon>
        <taxon>Pezizomycotina</taxon>
        <taxon>Sordariomycetes</taxon>
        <taxon>Xylariomycetidae</taxon>
        <taxon>Xylariales</taxon>
        <taxon>Hypoxylaceae</taxon>
        <taxon>Daldinia</taxon>
    </lineage>
</organism>
<reference evidence="11 12" key="1">
    <citation type="journal article" date="2024" name="Front Chem Biol">
        <title>Unveiling the potential of Daldinia eschscholtzii MFLUCC 19-0629 through bioactivity and bioinformatics studies for enhanced sustainable agriculture production.</title>
        <authorList>
            <person name="Brooks S."/>
            <person name="Weaver J.A."/>
            <person name="Klomchit A."/>
            <person name="Alharthi S.A."/>
            <person name="Onlamun T."/>
            <person name="Nurani R."/>
            <person name="Vong T.K."/>
            <person name="Alberti F."/>
            <person name="Greco C."/>
        </authorList>
    </citation>
    <scope>NUCLEOTIDE SEQUENCE [LARGE SCALE GENOMIC DNA]</scope>
    <source>
        <strain evidence="11">MFLUCC 19-0629</strain>
    </source>
</reference>
<feature type="repeat" description="ANK" evidence="8">
    <location>
        <begin position="82"/>
        <end position="114"/>
    </location>
</feature>
<sequence>MASQASVASSQPDPRQLRLIAAAAQANEARLRDILAEDPPWTSSTDQDALRQSLQKAAARGKLPIVKLLLDHGAEVNPRRENEIPALVKAAEGGHADIVAELLKHNADLNARNRNGQTALFSACLKGFNKVVETLLQGHANVEAQDKEGRSPLLFLASEKPGKGKWTIETLKLLLNNGANLEVKDQIGRTPLLWAATNGNVELASILLEMGADITATNNRGRTALHLAAESHHKEQHHDMVKLLLNHGANPCAVSDGGWTPLHNAAQNGYAPVVSLLLEAGADVNAELSNGMTPLHWAAFNGFEDIVRLLLTRPDVDLSIKDSFNRTAMLCAAEKNHPEIVQLLSPARAAHCLSSVARRACQAFEATVVDFGQFEKKQLVSKYSVYDLLYGWDSENDKPKIPTLTKNIKYKPDFRWIHLPANNINWIETLLAKSFIEAGHRDIEAFKALEKCFDQEHRGELPHAHFMRTCSHRITAPRTGLQDRREDKSTLTPLSEEPSDASARSSQSGGDTTPRQNDYFEDDAPTKKKSKSEQIMERHPKKHKRAKGPPGNPPHRQDSSVNNSSSKSQGPLAWGTPGFAPSNGKFVLFMPFLHYETDERRRKMSSAIKNAYERRHLIETSSRDSLIIHAYLNSNPPLHPRRTLDQFFYHGIDTSARDTDQVVYRYCKRYSLEPKVFMVDQLWLWIIGKDDLAMLITSRCSGTFDRHRLDDQDFQFLDMFESSIGVVTDRESQLFSRFNRASAQSAQWLQYHRRRRSMSRPARLPSFGTVDPWEGSGMDQFPDALLDIGVETSLLAEIKDIRDELSIIAVLLDSQVSALGDFEDQITEELRAEGPNRRVTDAAVAEIRKRGREQLRGLEVRQKDIWRMDQQAASLYDNLTDLLDLKQKHSNALEARFAGDQAVIAAKQGQTIMVFTIVTIIFLPMSFIAAFFAINLQEWQNGTELTIPYVSKYMFGIGLGVSVPLIAMAFAVTDISDAARDILGAGKRWIGEKRRRLSTGGKKKKKHDEEVVVLPEQETYVPPPRPSMSLSQRERGGASGGFSRELQTDGFSTRMRPRHSRERSDDYGYYAAARLSPVSGRRGSGAPRKVSFGDANANGNGNGYANGSPWTRPSLDRSRGRRLSEDLEKGRRAYG</sequence>
<feature type="repeat" description="ANK" evidence="8">
    <location>
        <begin position="148"/>
        <end position="186"/>
    </location>
</feature>
<accession>A0AAX6MUH4</accession>
<dbReference type="Proteomes" id="UP001369815">
    <property type="component" value="Unassembled WGS sequence"/>
</dbReference>
<dbReference type="Pfam" id="PF00023">
    <property type="entry name" value="Ank"/>
    <property type="match status" value="1"/>
</dbReference>
<dbReference type="GO" id="GO:0046873">
    <property type="term" value="F:metal ion transmembrane transporter activity"/>
    <property type="evidence" value="ECO:0007669"/>
    <property type="project" value="InterPro"/>
</dbReference>
<dbReference type="Gene3D" id="1.20.58.340">
    <property type="entry name" value="Magnesium transport protein CorA, transmembrane region"/>
    <property type="match status" value="1"/>
</dbReference>
<keyword evidence="6 8" id="KW-0040">ANK repeat</keyword>
<dbReference type="PANTHER" id="PTHR24161">
    <property type="entry name" value="ANK_REP_REGION DOMAIN-CONTAINING PROTEIN-RELATED"/>
    <property type="match status" value="1"/>
</dbReference>
<comment type="caution">
    <text evidence="11">The sequence shown here is derived from an EMBL/GenBank/DDBJ whole genome shotgun (WGS) entry which is preliminary data.</text>
</comment>
<dbReference type="Pfam" id="PF01544">
    <property type="entry name" value="CorA"/>
    <property type="match status" value="1"/>
</dbReference>
<feature type="compositionally biased region" description="Basic and acidic residues" evidence="9">
    <location>
        <begin position="1114"/>
        <end position="1135"/>
    </location>
</feature>
<feature type="repeat" description="ANK" evidence="8">
    <location>
        <begin position="187"/>
        <end position="219"/>
    </location>
</feature>
<dbReference type="PROSITE" id="PS50088">
    <property type="entry name" value="ANK_REPEAT"/>
    <property type="match status" value="8"/>
</dbReference>
<dbReference type="InterPro" id="IPR036770">
    <property type="entry name" value="Ankyrin_rpt-contain_sf"/>
</dbReference>
<keyword evidence="5 10" id="KW-1133">Transmembrane helix</keyword>
<evidence type="ECO:0000256" key="8">
    <source>
        <dbReference type="PROSITE-ProRule" id="PRU00023"/>
    </source>
</evidence>
<dbReference type="PROSITE" id="PS50297">
    <property type="entry name" value="ANK_REP_REGION"/>
    <property type="match status" value="6"/>
</dbReference>
<feature type="repeat" description="ANK" evidence="8">
    <location>
        <begin position="220"/>
        <end position="256"/>
    </location>
</feature>
<keyword evidence="7 10" id="KW-0472">Membrane</keyword>
<dbReference type="AlphaFoldDB" id="A0AAX6MUH4"/>
<name>A0AAX6MUH4_9PEZI</name>
<feature type="region of interest" description="Disordered" evidence="9">
    <location>
        <begin position="475"/>
        <end position="576"/>
    </location>
</feature>
<dbReference type="Gene3D" id="1.25.40.20">
    <property type="entry name" value="Ankyrin repeat-containing domain"/>
    <property type="match status" value="4"/>
</dbReference>
<evidence type="ECO:0000256" key="7">
    <source>
        <dbReference type="ARBA" id="ARBA00023136"/>
    </source>
</evidence>
<keyword evidence="3 10" id="KW-0812">Transmembrane</keyword>
<proteinExistence type="predicted"/>
<dbReference type="PANTHER" id="PTHR24161:SF85">
    <property type="entry name" value="PALMITOYLTRANSFERASE HIP14"/>
    <property type="match status" value="1"/>
</dbReference>
<dbReference type="Pfam" id="PF12796">
    <property type="entry name" value="Ank_2"/>
    <property type="match status" value="3"/>
</dbReference>
<comment type="subcellular location">
    <subcellularLocation>
        <location evidence="1">Membrane</location>
        <topology evidence="1">Multi-pass membrane protein</topology>
    </subcellularLocation>
</comment>
<feature type="repeat" description="ANK" evidence="8">
    <location>
        <begin position="290"/>
        <end position="311"/>
    </location>
</feature>
<feature type="repeat" description="ANK" evidence="8">
    <location>
        <begin position="115"/>
        <end position="147"/>
    </location>
</feature>
<keyword evidence="4" id="KW-0677">Repeat</keyword>
<evidence type="ECO:0000256" key="1">
    <source>
        <dbReference type="ARBA" id="ARBA00004141"/>
    </source>
</evidence>
<evidence type="ECO:0000256" key="6">
    <source>
        <dbReference type="ARBA" id="ARBA00023043"/>
    </source>
</evidence>
<feature type="compositionally biased region" description="Low complexity" evidence="9">
    <location>
        <begin position="1093"/>
        <end position="1107"/>
    </location>
</feature>
<feature type="repeat" description="ANK" evidence="8">
    <location>
        <begin position="49"/>
        <end position="81"/>
    </location>
</feature>
<evidence type="ECO:0000256" key="5">
    <source>
        <dbReference type="ARBA" id="ARBA00022989"/>
    </source>
</evidence>
<feature type="compositionally biased region" description="Polar residues" evidence="9">
    <location>
        <begin position="502"/>
        <end position="516"/>
    </location>
</feature>
<feature type="transmembrane region" description="Helical" evidence="10">
    <location>
        <begin position="953"/>
        <end position="972"/>
    </location>
</feature>
<evidence type="ECO:0000313" key="12">
    <source>
        <dbReference type="Proteomes" id="UP001369815"/>
    </source>
</evidence>
<dbReference type="EMBL" id="JBANMG010000002">
    <property type="protein sequence ID" value="KAK6956320.1"/>
    <property type="molecule type" value="Genomic_DNA"/>
</dbReference>
<dbReference type="InterPro" id="IPR045863">
    <property type="entry name" value="CorA_TM1_TM2"/>
</dbReference>